<keyword evidence="2" id="KW-0614">Plasmid</keyword>
<dbReference type="Proteomes" id="UP000019151">
    <property type="component" value="Plasmid 1"/>
</dbReference>
<organism evidence="2 3">
    <name type="scientific">Gemmatirosa kalamazoonensis</name>
    <dbReference type="NCBI Taxonomy" id="861299"/>
    <lineage>
        <taxon>Bacteria</taxon>
        <taxon>Pseudomonadati</taxon>
        <taxon>Gemmatimonadota</taxon>
        <taxon>Gemmatimonadia</taxon>
        <taxon>Gemmatimonadales</taxon>
        <taxon>Gemmatimonadaceae</taxon>
        <taxon>Gemmatirosa</taxon>
    </lineage>
</organism>
<protein>
    <submittedName>
        <fullName evidence="2">Uncharacterized protein</fullName>
    </submittedName>
</protein>
<evidence type="ECO:0000313" key="3">
    <source>
        <dbReference type="Proteomes" id="UP000019151"/>
    </source>
</evidence>
<dbReference type="RefSeq" id="WP_025413517.1">
    <property type="nucleotide sequence ID" value="NZ_CP007129.1"/>
</dbReference>
<dbReference type="KEGG" id="gba:J421_4559"/>
<gene>
    <name evidence="1" type="ORF">J421_4559</name>
    <name evidence="2" type="ORF">J421_4627</name>
</gene>
<reference evidence="2" key="1">
    <citation type="submission" date="2013-12" db="EMBL/GenBank/DDBJ databases">
        <authorList>
            <person name="DeBruyn J.M."/>
            <person name="Radosevich M."/>
            <person name="Wommack K.Eric."/>
            <person name="Polson S."/>
            <person name="Hauser L.J."/>
            <person name="Fawaz M.N."/>
            <person name="Korlach J."/>
            <person name="Tsai Y.-C."/>
        </authorList>
    </citation>
    <scope>NUCLEOTIDE SEQUENCE</scope>
    <source>
        <strain evidence="2">KBS708</strain>
        <plasmid evidence="2">1</plasmid>
    </source>
</reference>
<reference evidence="2 3" key="2">
    <citation type="journal article" date="2014" name="Genome Announc.">
        <title>Genome Sequence and Methylome of Soil Bacterium Gemmatirosa kalamazoonensis KBS708T, a Member of the Rarely Cultivated Gemmatimonadetes Phylum.</title>
        <authorList>
            <person name="Debruyn J.M."/>
            <person name="Radosevich M."/>
            <person name="Wommack K.E."/>
            <person name="Polson S.W."/>
            <person name="Hauser L.J."/>
            <person name="Fawaz M.N."/>
            <person name="Korlach J."/>
            <person name="Tsai Y.C."/>
        </authorList>
    </citation>
    <scope>NUCLEOTIDE SEQUENCE [LARGE SCALE GENOMIC DNA]</scope>
    <source>
        <strain evidence="2 3">KBS708</strain>
        <plasmid evidence="2">1</plasmid>
        <plasmid evidence="3">Plasmid 1</plasmid>
    </source>
</reference>
<dbReference type="EMBL" id="CP007129">
    <property type="protein sequence ID" value="AHG92094.1"/>
    <property type="molecule type" value="Genomic_DNA"/>
</dbReference>
<geneLocation type="plasmid" evidence="2 3">
    <name>1</name>
</geneLocation>
<keyword evidence="3" id="KW-1185">Reference proteome</keyword>
<dbReference type="HOGENOM" id="CLU_1616640_0_0_0"/>
<dbReference type="KEGG" id="gba:J421_4627"/>
<accession>W0RNU4</accession>
<dbReference type="AlphaFoldDB" id="W0RNU4"/>
<evidence type="ECO:0000313" key="1">
    <source>
        <dbReference type="EMBL" id="AHG92094.1"/>
    </source>
</evidence>
<evidence type="ECO:0000313" key="2">
    <source>
        <dbReference type="EMBL" id="AHG92162.1"/>
    </source>
</evidence>
<dbReference type="InParanoid" id="W0RNU4"/>
<proteinExistence type="predicted"/>
<dbReference type="EMBL" id="CP007129">
    <property type="protein sequence ID" value="AHG92162.1"/>
    <property type="molecule type" value="Genomic_DNA"/>
</dbReference>
<sequence>MATAFAATASGSSVILRTPHDHTIVVQALEQRAEALAKRAKQLKDDGYRNAARTIDDDAAAIRTFILPQFAQQQELELATTETVEDAIAAALAGTVRGMLIVRAPQDRQEDALQSREENLSKALAKRVAAYATRVAEHAYAAGFHARGTDPETIALSAAQSLYA</sequence>
<name>W0RNU4_9BACT</name>